<comment type="subcellular location">
    <subcellularLocation>
        <location evidence="4 14">Cytoplasm</location>
    </subcellularLocation>
</comment>
<comment type="cofactor">
    <cofactor evidence="2">
        <name>Mg(2+)</name>
        <dbReference type="ChEBI" id="CHEBI:18420"/>
    </cofactor>
</comment>
<evidence type="ECO:0000256" key="9">
    <source>
        <dbReference type="ARBA" id="ARBA00022722"/>
    </source>
</evidence>
<dbReference type="InterPro" id="IPR022898">
    <property type="entry name" value="RNase_HII"/>
</dbReference>
<evidence type="ECO:0000256" key="12">
    <source>
        <dbReference type="ARBA" id="ARBA00022801"/>
    </source>
</evidence>
<keyword evidence="9 14" id="KW-0540">Nuclease</keyword>
<dbReference type="GO" id="GO:0003723">
    <property type="term" value="F:RNA binding"/>
    <property type="evidence" value="ECO:0007669"/>
    <property type="project" value="UniProtKB-UniRule"/>
</dbReference>
<evidence type="ECO:0000256" key="11">
    <source>
        <dbReference type="ARBA" id="ARBA00022759"/>
    </source>
</evidence>
<dbReference type="GO" id="GO:0032299">
    <property type="term" value="C:ribonuclease H2 complex"/>
    <property type="evidence" value="ECO:0007669"/>
    <property type="project" value="TreeGrafter"/>
</dbReference>
<dbReference type="InterPro" id="IPR024567">
    <property type="entry name" value="RNase_HII/HIII_dom"/>
</dbReference>
<dbReference type="InterPro" id="IPR012337">
    <property type="entry name" value="RNaseH-like_sf"/>
</dbReference>
<evidence type="ECO:0000256" key="8">
    <source>
        <dbReference type="ARBA" id="ARBA00022490"/>
    </source>
</evidence>
<keyword evidence="11 14" id="KW-0255">Endonuclease</keyword>
<reference evidence="18 19" key="1">
    <citation type="submission" date="2020-08" db="EMBL/GenBank/DDBJ databases">
        <title>Genomic Encyclopedia of Type Strains, Phase IV (KMG-IV): sequencing the most valuable type-strain genomes for metagenomic binning, comparative biology and taxonomic classification.</title>
        <authorList>
            <person name="Goeker M."/>
        </authorList>
    </citation>
    <scope>NUCLEOTIDE SEQUENCE [LARGE SCALE GENOMIC DNA]</scope>
    <source>
        <strain evidence="18 19">DSM 28101</strain>
    </source>
</reference>
<sequence length="236" mass="24745">MSNGFMSLHDPADSPALFDLPPAGPDFALEQSAKARGLWPVAGCDEAGRGPLAGPVVAAAVILDPHRIPDGLNDSKKLSAKRREDLFEKIMADAIVSIASSGPALIDRINILAASLDAMRRAVCGLSRPPALVLADGRDRPPGIACGAEAVIKGDGRSLSIAAASIIAKVTRDRMMTAAGVFYPDYGFDVHAGYGTARHLTAITEAGPCPLHRRSFRPIRDYGRIAGEAARDIVDG</sequence>
<comment type="catalytic activity">
    <reaction evidence="1 14 15 16">
        <text>Endonucleolytic cleavage to 5'-phosphomonoester.</text>
        <dbReference type="EC" id="3.1.26.4"/>
    </reaction>
</comment>
<evidence type="ECO:0000256" key="5">
    <source>
        <dbReference type="ARBA" id="ARBA00007383"/>
    </source>
</evidence>
<dbReference type="SUPFAM" id="SSF53098">
    <property type="entry name" value="Ribonuclease H-like"/>
    <property type="match status" value="1"/>
</dbReference>
<gene>
    <name evidence="14" type="primary">rnhB</name>
    <name evidence="18" type="ORF">GGR30_002815</name>
</gene>
<keyword evidence="13 14" id="KW-0464">Manganese</keyword>
<dbReference type="GO" id="GO:0030145">
    <property type="term" value="F:manganese ion binding"/>
    <property type="evidence" value="ECO:0007669"/>
    <property type="project" value="UniProtKB-UniRule"/>
</dbReference>
<dbReference type="CDD" id="cd07182">
    <property type="entry name" value="RNase_HII_bacteria_HII_like"/>
    <property type="match status" value="1"/>
</dbReference>
<evidence type="ECO:0000256" key="15">
    <source>
        <dbReference type="PROSITE-ProRule" id="PRU01319"/>
    </source>
</evidence>
<dbReference type="Pfam" id="PF01351">
    <property type="entry name" value="RNase_HII"/>
    <property type="match status" value="1"/>
</dbReference>
<proteinExistence type="inferred from homology"/>
<evidence type="ECO:0000256" key="16">
    <source>
        <dbReference type="RuleBase" id="RU003515"/>
    </source>
</evidence>
<dbReference type="PROSITE" id="PS51975">
    <property type="entry name" value="RNASE_H_2"/>
    <property type="match status" value="1"/>
</dbReference>
<dbReference type="EC" id="3.1.26.4" evidence="6 14"/>
<comment type="cofactor">
    <cofactor evidence="14 15">
        <name>Mn(2+)</name>
        <dbReference type="ChEBI" id="CHEBI:29035"/>
    </cofactor>
    <cofactor evidence="14 15">
        <name>Mg(2+)</name>
        <dbReference type="ChEBI" id="CHEBI:18420"/>
    </cofactor>
    <text evidence="14 15">Manganese or magnesium. Binds 1 divalent metal ion per monomer in the absence of substrate. May bind a second metal ion after substrate binding.</text>
</comment>
<dbReference type="PANTHER" id="PTHR10954:SF18">
    <property type="entry name" value="RIBONUCLEASE HII"/>
    <property type="match status" value="1"/>
</dbReference>
<evidence type="ECO:0000313" key="18">
    <source>
        <dbReference type="EMBL" id="MBB4122880.1"/>
    </source>
</evidence>
<dbReference type="PANTHER" id="PTHR10954">
    <property type="entry name" value="RIBONUCLEASE H2 SUBUNIT A"/>
    <property type="match status" value="1"/>
</dbReference>
<dbReference type="HAMAP" id="MF_00052_B">
    <property type="entry name" value="RNase_HII_B"/>
    <property type="match status" value="1"/>
</dbReference>
<dbReference type="InterPro" id="IPR001352">
    <property type="entry name" value="RNase_HII/HIII"/>
</dbReference>
<evidence type="ECO:0000256" key="1">
    <source>
        <dbReference type="ARBA" id="ARBA00000077"/>
    </source>
</evidence>
<dbReference type="EMBL" id="JACIDZ010000009">
    <property type="protein sequence ID" value="MBB4122880.1"/>
    <property type="molecule type" value="Genomic_DNA"/>
</dbReference>
<feature type="binding site" evidence="14 15">
    <location>
        <position position="45"/>
    </location>
    <ligand>
        <name>a divalent metal cation</name>
        <dbReference type="ChEBI" id="CHEBI:60240"/>
    </ligand>
</feature>
<accession>A0A7W6KKU5</accession>
<dbReference type="Proteomes" id="UP000530571">
    <property type="component" value="Unassembled WGS sequence"/>
</dbReference>
<comment type="similarity">
    <text evidence="5 14 16">Belongs to the RNase HII family.</text>
</comment>
<evidence type="ECO:0000256" key="14">
    <source>
        <dbReference type="HAMAP-Rule" id="MF_00052"/>
    </source>
</evidence>
<dbReference type="GO" id="GO:0004523">
    <property type="term" value="F:RNA-DNA hybrid ribonuclease activity"/>
    <property type="evidence" value="ECO:0007669"/>
    <property type="project" value="UniProtKB-UniRule"/>
</dbReference>
<organism evidence="18 19">
    <name type="scientific">Martelella radicis</name>
    <dbReference type="NCBI Taxonomy" id="1397476"/>
    <lineage>
        <taxon>Bacteria</taxon>
        <taxon>Pseudomonadati</taxon>
        <taxon>Pseudomonadota</taxon>
        <taxon>Alphaproteobacteria</taxon>
        <taxon>Hyphomicrobiales</taxon>
        <taxon>Aurantimonadaceae</taxon>
        <taxon>Martelella</taxon>
    </lineage>
</organism>
<dbReference type="Gene3D" id="3.30.420.10">
    <property type="entry name" value="Ribonuclease H-like superfamily/Ribonuclease H"/>
    <property type="match status" value="1"/>
</dbReference>
<evidence type="ECO:0000256" key="10">
    <source>
        <dbReference type="ARBA" id="ARBA00022723"/>
    </source>
</evidence>
<name>A0A7W6KKU5_9HYPH</name>
<evidence type="ECO:0000256" key="4">
    <source>
        <dbReference type="ARBA" id="ARBA00004496"/>
    </source>
</evidence>
<feature type="domain" description="RNase H type-2" evidence="17">
    <location>
        <begin position="39"/>
        <end position="228"/>
    </location>
</feature>
<keyword evidence="19" id="KW-1185">Reference proteome</keyword>
<comment type="caution">
    <text evidence="18">The sequence shown here is derived from an EMBL/GenBank/DDBJ whole genome shotgun (WGS) entry which is preliminary data.</text>
</comment>
<evidence type="ECO:0000256" key="3">
    <source>
        <dbReference type="ARBA" id="ARBA00004065"/>
    </source>
</evidence>
<dbReference type="GO" id="GO:0005737">
    <property type="term" value="C:cytoplasm"/>
    <property type="evidence" value="ECO:0007669"/>
    <property type="project" value="UniProtKB-SubCell"/>
</dbReference>
<keyword evidence="12 14" id="KW-0378">Hydrolase</keyword>
<evidence type="ECO:0000313" key="19">
    <source>
        <dbReference type="Proteomes" id="UP000530571"/>
    </source>
</evidence>
<evidence type="ECO:0000259" key="17">
    <source>
        <dbReference type="PROSITE" id="PS51975"/>
    </source>
</evidence>
<feature type="binding site" evidence="14 15">
    <location>
        <position position="46"/>
    </location>
    <ligand>
        <name>a divalent metal cation</name>
        <dbReference type="ChEBI" id="CHEBI:60240"/>
    </ligand>
</feature>
<evidence type="ECO:0000256" key="7">
    <source>
        <dbReference type="ARBA" id="ARBA00019179"/>
    </source>
</evidence>
<dbReference type="InterPro" id="IPR036397">
    <property type="entry name" value="RNaseH_sf"/>
</dbReference>
<dbReference type="NCBIfam" id="NF000595">
    <property type="entry name" value="PRK00015.1-3"/>
    <property type="match status" value="1"/>
</dbReference>
<evidence type="ECO:0000256" key="2">
    <source>
        <dbReference type="ARBA" id="ARBA00001946"/>
    </source>
</evidence>
<dbReference type="GO" id="GO:0006298">
    <property type="term" value="P:mismatch repair"/>
    <property type="evidence" value="ECO:0007669"/>
    <property type="project" value="TreeGrafter"/>
</dbReference>
<evidence type="ECO:0000256" key="6">
    <source>
        <dbReference type="ARBA" id="ARBA00012180"/>
    </source>
</evidence>
<feature type="binding site" evidence="14 15">
    <location>
        <position position="136"/>
    </location>
    <ligand>
        <name>a divalent metal cation</name>
        <dbReference type="ChEBI" id="CHEBI:60240"/>
    </ligand>
</feature>
<keyword evidence="10 14" id="KW-0479">Metal-binding</keyword>
<keyword evidence="8 14" id="KW-0963">Cytoplasm</keyword>
<evidence type="ECO:0000256" key="13">
    <source>
        <dbReference type="ARBA" id="ARBA00023211"/>
    </source>
</evidence>
<protein>
    <recommendedName>
        <fullName evidence="7 14">Ribonuclease HII</fullName>
        <shortName evidence="14">RNase HII</shortName>
        <ecNumber evidence="6 14">3.1.26.4</ecNumber>
    </recommendedName>
</protein>
<dbReference type="GO" id="GO:0043137">
    <property type="term" value="P:DNA replication, removal of RNA primer"/>
    <property type="evidence" value="ECO:0007669"/>
    <property type="project" value="TreeGrafter"/>
</dbReference>
<dbReference type="AlphaFoldDB" id="A0A7W6KKU5"/>
<comment type="function">
    <text evidence="3 14 16">Endonuclease that specifically degrades the RNA of RNA-DNA hybrids.</text>
</comment>